<gene>
    <name evidence="4" type="ORF">APT59_14580</name>
</gene>
<feature type="domain" description="DUF7939" evidence="3">
    <location>
        <begin position="437"/>
        <end position="510"/>
    </location>
</feature>
<dbReference type="InterPro" id="IPR025738">
    <property type="entry name" value="BatD"/>
</dbReference>
<keyword evidence="2" id="KW-0732">Signal</keyword>
<dbReference type="Pfam" id="PF25607">
    <property type="entry name" value="DUF7939"/>
    <property type="match status" value="1"/>
</dbReference>
<feature type="transmembrane region" description="Helical" evidence="1">
    <location>
        <begin position="396"/>
        <end position="417"/>
    </location>
</feature>
<keyword evidence="1" id="KW-0472">Membrane</keyword>
<accession>A0A0U4VQ74</accession>
<keyword evidence="1" id="KW-0812">Transmembrane</keyword>
<dbReference type="AlphaFoldDB" id="A0A0U4VQ74"/>
<dbReference type="OrthoDB" id="5293418at2"/>
<dbReference type="KEGG" id="por:APT59_14580"/>
<name>A0A0U4VQ74_9PSED</name>
<dbReference type="PANTHER" id="PTHR40940:SF1">
    <property type="entry name" value="PROTEIN BATD"/>
    <property type="match status" value="1"/>
</dbReference>
<feature type="chain" id="PRO_5006853084" evidence="2">
    <location>
        <begin position="20"/>
        <end position="527"/>
    </location>
</feature>
<evidence type="ECO:0000256" key="1">
    <source>
        <dbReference type="SAM" id="Phobius"/>
    </source>
</evidence>
<proteinExistence type="predicted"/>
<feature type="signal peptide" evidence="2">
    <location>
        <begin position="1"/>
        <end position="19"/>
    </location>
</feature>
<evidence type="ECO:0000256" key="2">
    <source>
        <dbReference type="SAM" id="SignalP"/>
    </source>
</evidence>
<reference evidence="4 5" key="1">
    <citation type="submission" date="2016-01" db="EMBL/GenBank/DDBJ databases">
        <title>Annotation of Pseudomonas oryzihabitans USDA-ARS-USMARC-56511.</title>
        <authorList>
            <person name="Harhay G.P."/>
            <person name="Harhay D.M."/>
            <person name="Smith T.P.L."/>
            <person name="Bono J.L."/>
            <person name="Heaton M.P."/>
            <person name="Clawson M.L."/>
            <person name="Chitko-Mckown C.G."/>
            <person name="Capik S.F."/>
            <person name="DeDonder K.D."/>
            <person name="Apley M.D."/>
            <person name="Lubbers B.V."/>
            <person name="White B.J."/>
            <person name="Larson R.L."/>
        </authorList>
    </citation>
    <scope>NUCLEOTIDE SEQUENCE [LARGE SCALE GENOMIC DNA]</scope>
    <source>
        <strain evidence="4 5">USDA-ARS-USMARC-56511</strain>
    </source>
</reference>
<evidence type="ECO:0000259" key="3">
    <source>
        <dbReference type="Pfam" id="PF25607"/>
    </source>
</evidence>
<protein>
    <submittedName>
        <fullName evidence="4">Protein BatD</fullName>
    </submittedName>
</protein>
<organism evidence="4 5">
    <name type="scientific">Pseudomonas oryzihabitans</name>
    <dbReference type="NCBI Taxonomy" id="47885"/>
    <lineage>
        <taxon>Bacteria</taxon>
        <taxon>Pseudomonadati</taxon>
        <taxon>Pseudomonadota</taxon>
        <taxon>Gammaproteobacteria</taxon>
        <taxon>Pseudomonadales</taxon>
        <taxon>Pseudomonadaceae</taxon>
        <taxon>Pseudomonas</taxon>
    </lineage>
</organism>
<dbReference type="RefSeq" id="WP_059315523.1">
    <property type="nucleotide sequence ID" value="NZ_CP013987.1"/>
</dbReference>
<dbReference type="EMBL" id="CP013987">
    <property type="protein sequence ID" value="ALZ85360.1"/>
    <property type="molecule type" value="Genomic_DNA"/>
</dbReference>
<dbReference type="InterPro" id="IPR057699">
    <property type="entry name" value="DUF7939"/>
</dbReference>
<sequence>MKSYPLLLPLALIAPLVHAADLSARLERSQLSQNETLELILETTDPAQFGKPDLAPLEQDFKVLGVRQNSLPPGEQVTTRWNVTLQPKASGALIIPALSLGGAHSQPLTVTVAAPAAKRQTREPVYLEAAVDRPRLYVQAETILTIRLYHAVALYDDHVLTPPNPSDARVDLLGTPNVYERDVDGVRHGVIEWRYAIHPLQSGTLVLPPQTFSATLAGGLDDSSRAGQPIQLRTPAVTLEVLPQPASYPPQTPWVPARSLTLTQQWNPAPENAREGSALTRTLQVRAEGLAPGQLPPLVLPEIEGVKRYAEQPRLSLQTQARGLVGQREERVALIPTSSGDKLLPPVEVVWWNTETDTLERATLPAQPLVVAEDPTLQPTATPTVVKVTTGDRGLWRWQLATAFFALTTLLGFGLWWRARRQPAVLPAVPDVDSRVQREELRRACQSNDPHATRHALDAWARQQPETLAAMGARFEPLAAALDDLNGALYSEAGQRWQGETLWQAINALPPLTPAAVHDTLPPLYPR</sequence>
<dbReference type="Proteomes" id="UP000064137">
    <property type="component" value="Chromosome"/>
</dbReference>
<evidence type="ECO:0000313" key="4">
    <source>
        <dbReference type="EMBL" id="ALZ85360.1"/>
    </source>
</evidence>
<dbReference type="Pfam" id="PF13584">
    <property type="entry name" value="BatD"/>
    <property type="match status" value="1"/>
</dbReference>
<keyword evidence="1" id="KW-1133">Transmembrane helix</keyword>
<dbReference type="PANTHER" id="PTHR40940">
    <property type="entry name" value="PROTEIN BATD-RELATED"/>
    <property type="match status" value="1"/>
</dbReference>
<evidence type="ECO:0000313" key="5">
    <source>
        <dbReference type="Proteomes" id="UP000064137"/>
    </source>
</evidence>